<reference evidence="2" key="1">
    <citation type="submission" date="2023-08" db="EMBL/GenBank/DDBJ databases">
        <title>Reference Genome Resource for the Citrus Pathogen Phytophthora citrophthora.</title>
        <authorList>
            <person name="Moller H."/>
            <person name="Coetzee B."/>
            <person name="Rose L.J."/>
            <person name="Van Niekerk J.M."/>
        </authorList>
    </citation>
    <scope>NUCLEOTIDE SEQUENCE</scope>
    <source>
        <strain evidence="2">STE-U-9442</strain>
    </source>
</reference>
<comment type="caution">
    <text evidence="2">The sequence shown here is derived from an EMBL/GenBank/DDBJ whole genome shotgun (WGS) entry which is preliminary data.</text>
</comment>
<evidence type="ECO:0000313" key="3">
    <source>
        <dbReference type="Proteomes" id="UP001259832"/>
    </source>
</evidence>
<feature type="region of interest" description="Disordered" evidence="1">
    <location>
        <begin position="87"/>
        <end position="115"/>
    </location>
</feature>
<keyword evidence="3" id="KW-1185">Reference proteome</keyword>
<dbReference type="Proteomes" id="UP001259832">
    <property type="component" value="Unassembled WGS sequence"/>
</dbReference>
<organism evidence="2 3">
    <name type="scientific">Phytophthora citrophthora</name>
    <dbReference type="NCBI Taxonomy" id="4793"/>
    <lineage>
        <taxon>Eukaryota</taxon>
        <taxon>Sar</taxon>
        <taxon>Stramenopiles</taxon>
        <taxon>Oomycota</taxon>
        <taxon>Peronosporomycetes</taxon>
        <taxon>Peronosporales</taxon>
        <taxon>Peronosporaceae</taxon>
        <taxon>Phytophthora</taxon>
    </lineage>
</organism>
<proteinExistence type="predicted"/>
<accession>A0AAD9GRM1</accession>
<gene>
    <name evidence="2" type="ORF">P3T76_005538</name>
</gene>
<evidence type="ECO:0000313" key="2">
    <source>
        <dbReference type="EMBL" id="KAK1942901.1"/>
    </source>
</evidence>
<dbReference type="AlphaFoldDB" id="A0AAD9GRM1"/>
<evidence type="ECO:0000256" key="1">
    <source>
        <dbReference type="SAM" id="MobiDB-lite"/>
    </source>
</evidence>
<sequence>MPGHDDGQTWPVATATVTPMAGAHQAPFHTFVSMPLLIIVYALPSADNAARGAAPAFPTVTNVLSSALQHMQQHVHVGDRSQVTVRRPYDFGSSDSDEDRLLQAPNGISRSGQVV</sequence>
<name>A0AAD9GRM1_9STRA</name>
<protein>
    <submittedName>
        <fullName evidence="2">Uncharacterized protein</fullName>
    </submittedName>
</protein>
<dbReference type="EMBL" id="JASMQC010000008">
    <property type="protein sequence ID" value="KAK1942901.1"/>
    <property type="molecule type" value="Genomic_DNA"/>
</dbReference>
<feature type="compositionally biased region" description="Polar residues" evidence="1">
    <location>
        <begin position="106"/>
        <end position="115"/>
    </location>
</feature>